<dbReference type="PRINTS" id="PR00722">
    <property type="entry name" value="CHYMOTRYPSIN"/>
</dbReference>
<sequence>MLRPSEPPAGGGNTSRENPLGRTSRSWTREGRRGRSVATGEGRRGEGRVVSGLGSNTNISPRVLPPPAVLLSAAVWKMRTSGLLLTVLVVAGGAWAQSQQQQHQEYFTCAPNERCVYWAYCYEGSLNTGGIGLIDPRTPAPIPSNITDARPCESVGRLCCVDPDYVPAEPQVQCPLHHLCVQKAQCINGEINTSGIGLINLRIGGSACVNPDYKGVEAECCKRPGPLPLVTCPSPEQTCRLSYECDVSTGTYDDTVSCYVDAASGLDGVCCSPPVQTQCSRGRVCVTRQQCNEQGNVITDGAGNLDVRILDRCDLGGGATGVCCNEPPPVEPPVEQCSQPNAVCTPTGYCASDSLSAPNGYTETCYRTEGSGAVGECCLQTPLLTCPADHTCNLAHQCAETPAVLTNKPSCQLNPELVGVCCTKKSEPQIILDVCPSDSVCLPEVLCQGSSIQTTDVRTHCRLSGTGYSDPGVCCANIITDPGVPSLECGVGSPEIDTRIKNTNLANRQARFAEFPWMAIVFFRNQTYKCGASVIDDRWILTAAHCVNGYTPYELRVRLGEYQVDVFDTLYPYEDYDLARIEIHPDFNPKNLHNDVAVLELTTPITYRYHINRVCLPPPDRVHAYGTECIATGWGKDAFDGGKFQVIMKKVALPVVPSDQCQELLRKTRLGKFFILDKSFVCAGGEAGQDACTGDGGGPLMCRNPTTGQYEIYGITAWGIGCGIEGNPGVYVNVPYFIDWVYGIMQATPEQQQQHNAGPYAK</sequence>
<dbReference type="InterPro" id="IPR043504">
    <property type="entry name" value="Peptidase_S1_PA_chymotrypsin"/>
</dbReference>
<dbReference type="PANTHER" id="PTHR24256">
    <property type="entry name" value="TRYPTASE-RELATED"/>
    <property type="match status" value="1"/>
</dbReference>
<evidence type="ECO:0000256" key="1">
    <source>
        <dbReference type="ARBA" id="ARBA00004613"/>
    </source>
</evidence>
<gene>
    <name evidence="7" type="ORF">O3P69_016457</name>
</gene>
<keyword evidence="3" id="KW-1015">Disulfide bond</keyword>
<dbReference type="GO" id="GO:0004252">
    <property type="term" value="F:serine-type endopeptidase activity"/>
    <property type="evidence" value="ECO:0007669"/>
    <property type="project" value="InterPro"/>
</dbReference>
<feature type="region of interest" description="Disordered" evidence="5">
    <location>
        <begin position="1"/>
        <end position="55"/>
    </location>
</feature>
<accession>A0AAW0TGC7</accession>
<organism evidence="7 8">
    <name type="scientific">Scylla paramamosain</name>
    <name type="common">Mud crab</name>
    <dbReference type="NCBI Taxonomy" id="85552"/>
    <lineage>
        <taxon>Eukaryota</taxon>
        <taxon>Metazoa</taxon>
        <taxon>Ecdysozoa</taxon>
        <taxon>Arthropoda</taxon>
        <taxon>Crustacea</taxon>
        <taxon>Multicrustacea</taxon>
        <taxon>Malacostraca</taxon>
        <taxon>Eumalacostraca</taxon>
        <taxon>Eucarida</taxon>
        <taxon>Decapoda</taxon>
        <taxon>Pleocyemata</taxon>
        <taxon>Brachyura</taxon>
        <taxon>Eubrachyura</taxon>
        <taxon>Portunoidea</taxon>
        <taxon>Portunidae</taxon>
        <taxon>Portuninae</taxon>
        <taxon>Scylla</taxon>
    </lineage>
</organism>
<evidence type="ECO:0000256" key="5">
    <source>
        <dbReference type="SAM" id="MobiDB-lite"/>
    </source>
</evidence>
<dbReference type="EMBL" id="JARAKH010000032">
    <property type="protein sequence ID" value="KAK8385686.1"/>
    <property type="molecule type" value="Genomic_DNA"/>
</dbReference>
<evidence type="ECO:0000256" key="4">
    <source>
        <dbReference type="ARBA" id="ARBA00024195"/>
    </source>
</evidence>
<evidence type="ECO:0000256" key="2">
    <source>
        <dbReference type="ARBA" id="ARBA00022525"/>
    </source>
</evidence>
<dbReference type="InterPro" id="IPR018114">
    <property type="entry name" value="TRYPSIN_HIS"/>
</dbReference>
<comment type="similarity">
    <text evidence="4">Belongs to the peptidase S1 family. CLIP subfamily.</text>
</comment>
<comment type="subcellular location">
    <subcellularLocation>
        <location evidence="1">Secreted</location>
    </subcellularLocation>
</comment>
<dbReference type="GO" id="GO:0005576">
    <property type="term" value="C:extracellular region"/>
    <property type="evidence" value="ECO:0007669"/>
    <property type="project" value="UniProtKB-SubCell"/>
</dbReference>
<dbReference type="InterPro" id="IPR001314">
    <property type="entry name" value="Peptidase_S1A"/>
</dbReference>
<dbReference type="PROSITE" id="PS50240">
    <property type="entry name" value="TRYPSIN_DOM"/>
    <property type="match status" value="1"/>
</dbReference>
<evidence type="ECO:0000313" key="7">
    <source>
        <dbReference type="EMBL" id="KAK8385686.1"/>
    </source>
</evidence>
<evidence type="ECO:0000256" key="3">
    <source>
        <dbReference type="ARBA" id="ARBA00023157"/>
    </source>
</evidence>
<name>A0AAW0TGC7_SCYPA</name>
<dbReference type="PROSITE" id="PS00134">
    <property type="entry name" value="TRYPSIN_HIS"/>
    <property type="match status" value="1"/>
</dbReference>
<dbReference type="Pfam" id="PF00089">
    <property type="entry name" value="Trypsin"/>
    <property type="match status" value="1"/>
</dbReference>
<dbReference type="InterPro" id="IPR001254">
    <property type="entry name" value="Trypsin_dom"/>
</dbReference>
<keyword evidence="2" id="KW-0964">Secreted</keyword>
<evidence type="ECO:0000313" key="8">
    <source>
        <dbReference type="Proteomes" id="UP001487740"/>
    </source>
</evidence>
<feature type="compositionally biased region" description="Polar residues" evidence="5">
    <location>
        <begin position="14"/>
        <end position="26"/>
    </location>
</feature>
<evidence type="ECO:0000259" key="6">
    <source>
        <dbReference type="PROSITE" id="PS50240"/>
    </source>
</evidence>
<dbReference type="FunFam" id="2.40.10.10:FF:000038">
    <property type="entry name" value="Serine protease"/>
    <property type="match status" value="1"/>
</dbReference>
<keyword evidence="8" id="KW-1185">Reference proteome</keyword>
<comment type="caution">
    <text evidence="7">The sequence shown here is derived from an EMBL/GenBank/DDBJ whole genome shotgun (WGS) entry which is preliminary data.</text>
</comment>
<dbReference type="AlphaFoldDB" id="A0AAW0TGC7"/>
<feature type="domain" description="Peptidase S1" evidence="6">
    <location>
        <begin position="500"/>
        <end position="746"/>
    </location>
</feature>
<dbReference type="Gene3D" id="2.40.10.10">
    <property type="entry name" value="Trypsin-like serine proteases"/>
    <property type="match status" value="1"/>
</dbReference>
<protein>
    <recommendedName>
        <fullName evidence="6">Peptidase S1 domain-containing protein</fullName>
    </recommendedName>
</protein>
<proteinExistence type="inferred from homology"/>
<dbReference type="Proteomes" id="UP001487740">
    <property type="component" value="Unassembled WGS sequence"/>
</dbReference>
<reference evidence="7 8" key="1">
    <citation type="submission" date="2023-03" db="EMBL/GenBank/DDBJ databases">
        <title>High-quality genome of Scylla paramamosain provides insights in environmental adaptation.</title>
        <authorList>
            <person name="Zhang L."/>
        </authorList>
    </citation>
    <scope>NUCLEOTIDE SEQUENCE [LARGE SCALE GENOMIC DNA]</scope>
    <source>
        <strain evidence="7">LZ_2023a</strain>
        <tissue evidence="7">Muscle</tissue>
    </source>
</reference>
<dbReference type="InterPro" id="IPR051487">
    <property type="entry name" value="Ser/Thr_Proteases_Immune/Dev"/>
</dbReference>
<dbReference type="CDD" id="cd00190">
    <property type="entry name" value="Tryp_SPc"/>
    <property type="match status" value="1"/>
</dbReference>
<dbReference type="InterPro" id="IPR009003">
    <property type="entry name" value="Peptidase_S1_PA"/>
</dbReference>
<dbReference type="SMART" id="SM00020">
    <property type="entry name" value="Tryp_SPc"/>
    <property type="match status" value="1"/>
</dbReference>
<dbReference type="GO" id="GO:0006508">
    <property type="term" value="P:proteolysis"/>
    <property type="evidence" value="ECO:0007669"/>
    <property type="project" value="InterPro"/>
</dbReference>
<dbReference type="SUPFAM" id="SSF50494">
    <property type="entry name" value="Trypsin-like serine proteases"/>
    <property type="match status" value="1"/>
</dbReference>